<evidence type="ECO:0000256" key="5">
    <source>
        <dbReference type="ARBA" id="ARBA00023159"/>
    </source>
</evidence>
<dbReference type="AlphaFoldDB" id="A0A9E8LNU4"/>
<dbReference type="GO" id="GO:0005634">
    <property type="term" value="C:nucleus"/>
    <property type="evidence" value="ECO:0007669"/>
    <property type="project" value="UniProtKB-SubCell"/>
</dbReference>
<dbReference type="GO" id="GO:0006950">
    <property type="term" value="P:response to stress"/>
    <property type="evidence" value="ECO:0007669"/>
    <property type="project" value="UniProtKB-ARBA"/>
</dbReference>
<dbReference type="GO" id="GO:0009873">
    <property type="term" value="P:ethylene-activated signaling pathway"/>
    <property type="evidence" value="ECO:0007669"/>
    <property type="project" value="UniProtKB-KW"/>
</dbReference>
<evidence type="ECO:0000259" key="10">
    <source>
        <dbReference type="PROSITE" id="PS51032"/>
    </source>
</evidence>
<dbReference type="Gene3D" id="3.30.730.10">
    <property type="entry name" value="AP2/ERF domain"/>
    <property type="match status" value="1"/>
</dbReference>
<keyword evidence="6" id="KW-0804">Transcription</keyword>
<reference evidence="11" key="1">
    <citation type="submission" date="2021-12" db="EMBL/GenBank/DDBJ databases">
        <authorList>
            <person name="Wang L."/>
            <person name="Chu J."/>
        </authorList>
    </citation>
    <scope>NUCLEOTIDE SEQUENCE</scope>
</reference>
<keyword evidence="2" id="KW-0936">Ethylene signaling pathway</keyword>
<name>A0A9E8LNU4_VITVI</name>
<feature type="region of interest" description="Disordered" evidence="9">
    <location>
        <begin position="178"/>
        <end position="225"/>
    </location>
</feature>
<dbReference type="CDD" id="cd00018">
    <property type="entry name" value="AP2"/>
    <property type="match status" value="1"/>
</dbReference>
<keyword evidence="4" id="KW-0238">DNA-binding</keyword>
<dbReference type="GO" id="GO:0000976">
    <property type="term" value="F:transcription cis-regulatory region binding"/>
    <property type="evidence" value="ECO:0007669"/>
    <property type="project" value="UniProtKB-ARBA"/>
</dbReference>
<dbReference type="EMBL" id="OM025227">
    <property type="protein sequence ID" value="UZY20457.1"/>
    <property type="molecule type" value="mRNA"/>
</dbReference>
<evidence type="ECO:0000256" key="3">
    <source>
        <dbReference type="ARBA" id="ARBA00023015"/>
    </source>
</evidence>
<keyword evidence="7" id="KW-0539">Nucleus</keyword>
<dbReference type="SMART" id="SM00380">
    <property type="entry name" value="AP2"/>
    <property type="match status" value="1"/>
</dbReference>
<dbReference type="InterPro" id="IPR036955">
    <property type="entry name" value="AP2/ERF_dom_sf"/>
</dbReference>
<evidence type="ECO:0000256" key="8">
    <source>
        <dbReference type="ARBA" id="ARBA00024343"/>
    </source>
</evidence>
<dbReference type="FunFam" id="3.30.730.10:FF:000001">
    <property type="entry name" value="Ethylene-responsive transcription factor 2"/>
    <property type="match status" value="1"/>
</dbReference>
<dbReference type="InterPro" id="IPR001471">
    <property type="entry name" value="AP2/ERF_dom"/>
</dbReference>
<organism evidence="11">
    <name type="scientific">Vitis vinifera</name>
    <name type="common">Grape</name>
    <dbReference type="NCBI Taxonomy" id="29760"/>
    <lineage>
        <taxon>Eukaryota</taxon>
        <taxon>Viridiplantae</taxon>
        <taxon>Streptophyta</taxon>
        <taxon>Embryophyta</taxon>
        <taxon>Tracheophyta</taxon>
        <taxon>Spermatophyta</taxon>
        <taxon>Magnoliopsida</taxon>
        <taxon>eudicotyledons</taxon>
        <taxon>Gunneridae</taxon>
        <taxon>Pentapetalae</taxon>
        <taxon>rosids</taxon>
        <taxon>Vitales</taxon>
        <taxon>Vitaceae</taxon>
        <taxon>Viteae</taxon>
        <taxon>Vitis</taxon>
    </lineage>
</organism>
<evidence type="ECO:0000256" key="9">
    <source>
        <dbReference type="SAM" id="MobiDB-lite"/>
    </source>
</evidence>
<dbReference type="InterPro" id="IPR044808">
    <property type="entry name" value="ERF_plant"/>
</dbReference>
<feature type="region of interest" description="Disordered" evidence="9">
    <location>
        <begin position="77"/>
        <end position="118"/>
    </location>
</feature>
<dbReference type="PROSITE" id="PS51032">
    <property type="entry name" value="AP2_ERF"/>
    <property type="match status" value="1"/>
</dbReference>
<dbReference type="Pfam" id="PF00847">
    <property type="entry name" value="AP2"/>
    <property type="match status" value="1"/>
</dbReference>
<dbReference type="PANTHER" id="PTHR31190">
    <property type="entry name" value="DNA-BINDING DOMAIN"/>
    <property type="match status" value="1"/>
</dbReference>
<accession>A0A9E8LNU4</accession>
<dbReference type="GO" id="GO:0003700">
    <property type="term" value="F:DNA-binding transcription factor activity"/>
    <property type="evidence" value="ECO:0007669"/>
    <property type="project" value="InterPro"/>
</dbReference>
<dbReference type="PRINTS" id="PR00367">
    <property type="entry name" value="ETHRSPELEMNT"/>
</dbReference>
<dbReference type="InterPro" id="IPR016177">
    <property type="entry name" value="DNA-bd_dom_sf"/>
</dbReference>
<evidence type="ECO:0000256" key="2">
    <source>
        <dbReference type="ARBA" id="ARBA00022745"/>
    </source>
</evidence>
<evidence type="ECO:0000256" key="6">
    <source>
        <dbReference type="ARBA" id="ARBA00023163"/>
    </source>
</evidence>
<evidence type="ECO:0000256" key="1">
    <source>
        <dbReference type="ARBA" id="ARBA00004123"/>
    </source>
</evidence>
<evidence type="ECO:0000256" key="4">
    <source>
        <dbReference type="ARBA" id="ARBA00023125"/>
    </source>
</evidence>
<comment type="similarity">
    <text evidence="8">Belongs to the AP2/ERF transcription factor family. ERF subfamily.</text>
</comment>
<sequence length="280" mass="31244">MGDEASSLQLIHHLLLSEFDSMETFISHVSHSLQSSASDSSVSTDDITQVSEYPKLHEDESNAFLFDCSTSSPSAVFQFQTESPKPSRLSHRRPPVSISLPPPPISHTSSSLDSGESRHYRGVRRRPWGKFAAEIRDPNRRGHRVWLGTFETAIEAARGYDRAAFKMRGSKAVLNFPLEAGNWSDSDPPATSIRKRERESESEERKQPEIKVLKQEEASPDSDSPVVTEAAAANVLEAGLLTPSSWRTVWEERDMEGPFHLPPLTPLSPHPWVGYSRLVT</sequence>
<keyword evidence="3" id="KW-0805">Transcription regulation</keyword>
<dbReference type="SUPFAM" id="SSF54171">
    <property type="entry name" value="DNA-binding domain"/>
    <property type="match status" value="1"/>
</dbReference>
<dbReference type="SMR" id="A0A9E8LNU4"/>
<feature type="compositionally biased region" description="Basic and acidic residues" evidence="9">
    <location>
        <begin position="194"/>
        <end position="217"/>
    </location>
</feature>
<protein>
    <submittedName>
        <fullName evidence="11">ERF105f</fullName>
    </submittedName>
</protein>
<comment type="subcellular location">
    <subcellularLocation>
        <location evidence="1">Nucleus</location>
    </subcellularLocation>
</comment>
<evidence type="ECO:0000256" key="7">
    <source>
        <dbReference type="ARBA" id="ARBA00023242"/>
    </source>
</evidence>
<evidence type="ECO:0000313" key="11">
    <source>
        <dbReference type="EMBL" id="UZY20457.1"/>
    </source>
</evidence>
<keyword evidence="5" id="KW-0010">Activator</keyword>
<proteinExistence type="evidence at transcript level"/>
<dbReference type="PANTHER" id="PTHR31190:SF499">
    <property type="entry name" value="ETHYLENE-RESPONSIVE TRANSCRIPTION FACTOR ERF105"/>
    <property type="match status" value="1"/>
</dbReference>
<feature type="domain" description="AP2/ERF" evidence="10">
    <location>
        <begin position="119"/>
        <end position="177"/>
    </location>
</feature>